<dbReference type="PANTHER" id="PTHR22600">
    <property type="entry name" value="BETA-HEXOSAMINIDASE"/>
    <property type="match status" value="1"/>
</dbReference>
<dbReference type="CDD" id="cd06562">
    <property type="entry name" value="GH20_HexA_HexB-like"/>
    <property type="match status" value="1"/>
</dbReference>
<comment type="caution">
    <text evidence="13">The sequence shown here is derived from an EMBL/GenBank/DDBJ whole genome shotgun (WGS) entry which is preliminary data.</text>
</comment>
<organism evidence="13 14">
    <name type="scientific">Dimorphilus gyrociliatus</name>
    <dbReference type="NCBI Taxonomy" id="2664684"/>
    <lineage>
        <taxon>Eukaryota</taxon>
        <taxon>Metazoa</taxon>
        <taxon>Spiralia</taxon>
        <taxon>Lophotrochozoa</taxon>
        <taxon>Annelida</taxon>
        <taxon>Polychaeta</taxon>
        <taxon>Polychaeta incertae sedis</taxon>
        <taxon>Dinophilidae</taxon>
        <taxon>Dimorphilus</taxon>
    </lineage>
</organism>
<accession>A0A7I8W113</accession>
<dbReference type="PANTHER" id="PTHR22600:SF21">
    <property type="entry name" value="BETA-HEXOSAMINIDASE A"/>
    <property type="match status" value="1"/>
</dbReference>
<dbReference type="Pfam" id="PF00728">
    <property type="entry name" value="Glyco_hydro_20"/>
    <property type="match status" value="1"/>
</dbReference>
<feature type="chain" id="PRO_5029793506" description="Beta-hexosaminidase" evidence="10">
    <location>
        <begin position="19"/>
        <end position="539"/>
    </location>
</feature>
<dbReference type="Proteomes" id="UP000549394">
    <property type="component" value="Unassembled WGS sequence"/>
</dbReference>
<dbReference type="Pfam" id="PF14845">
    <property type="entry name" value="Glycohydro_20b2"/>
    <property type="match status" value="1"/>
</dbReference>
<dbReference type="FunFam" id="3.20.20.80:FF:000063">
    <property type="entry name" value="Beta-hexosaminidase"/>
    <property type="match status" value="1"/>
</dbReference>
<evidence type="ECO:0000259" key="11">
    <source>
        <dbReference type="Pfam" id="PF00728"/>
    </source>
</evidence>
<protein>
    <recommendedName>
        <fullName evidence="7">Beta-hexosaminidase</fullName>
        <ecNumber evidence="7">3.2.1.52</ecNumber>
    </recommendedName>
</protein>
<dbReference type="InterPro" id="IPR029019">
    <property type="entry name" value="HEX_eukaryotic_N"/>
</dbReference>
<dbReference type="InterPro" id="IPR029018">
    <property type="entry name" value="Hex-like_dom2"/>
</dbReference>
<dbReference type="PIRSF" id="PIRSF001093">
    <property type="entry name" value="B-hxosamndse_ab_euk"/>
    <property type="match status" value="1"/>
</dbReference>
<feature type="active site" description="Proton donor" evidence="8">
    <location>
        <position position="290"/>
    </location>
</feature>
<feature type="domain" description="Beta-hexosaminidase eukaryotic type N-terminal" evidence="12">
    <location>
        <begin position="48"/>
        <end position="105"/>
    </location>
</feature>
<gene>
    <name evidence="13" type="ORF">DGYR_LOCUS9747</name>
</gene>
<dbReference type="PRINTS" id="PR00738">
    <property type="entry name" value="GLHYDRLASE20"/>
</dbReference>
<dbReference type="GO" id="GO:0006689">
    <property type="term" value="P:ganglioside catabolic process"/>
    <property type="evidence" value="ECO:0007669"/>
    <property type="project" value="TreeGrafter"/>
</dbReference>
<proteinExistence type="inferred from homology"/>
<evidence type="ECO:0000259" key="12">
    <source>
        <dbReference type="Pfam" id="PF14845"/>
    </source>
</evidence>
<evidence type="ECO:0000256" key="10">
    <source>
        <dbReference type="SAM" id="SignalP"/>
    </source>
</evidence>
<dbReference type="GO" id="GO:0030203">
    <property type="term" value="P:glycosaminoglycan metabolic process"/>
    <property type="evidence" value="ECO:0007669"/>
    <property type="project" value="TreeGrafter"/>
</dbReference>
<dbReference type="GO" id="GO:0016020">
    <property type="term" value="C:membrane"/>
    <property type="evidence" value="ECO:0007669"/>
    <property type="project" value="TreeGrafter"/>
</dbReference>
<dbReference type="GO" id="GO:0004563">
    <property type="term" value="F:beta-N-acetylhexosaminidase activity"/>
    <property type="evidence" value="ECO:0007669"/>
    <property type="project" value="UniProtKB-EC"/>
</dbReference>
<comment type="catalytic activity">
    <reaction evidence="1 7">
        <text>Hydrolysis of terminal non-reducing N-acetyl-D-hexosamine residues in N-acetyl-beta-D-hexosaminides.</text>
        <dbReference type="EC" id="3.2.1.52"/>
    </reaction>
</comment>
<keyword evidence="9" id="KW-0472">Membrane</keyword>
<dbReference type="EC" id="3.2.1.52" evidence="7"/>
<dbReference type="InterPro" id="IPR025705">
    <property type="entry name" value="Beta_hexosaminidase_sua/sub"/>
</dbReference>
<dbReference type="GO" id="GO:0005764">
    <property type="term" value="C:lysosome"/>
    <property type="evidence" value="ECO:0007669"/>
    <property type="project" value="TreeGrafter"/>
</dbReference>
<evidence type="ECO:0000256" key="5">
    <source>
        <dbReference type="ARBA" id="ARBA00023180"/>
    </source>
</evidence>
<feature type="transmembrane region" description="Helical" evidence="9">
    <location>
        <begin position="518"/>
        <end position="537"/>
    </location>
</feature>
<evidence type="ECO:0000256" key="8">
    <source>
        <dbReference type="PIRSR" id="PIRSR001093-1"/>
    </source>
</evidence>
<keyword evidence="6 7" id="KW-0326">Glycosidase</keyword>
<evidence type="ECO:0000256" key="3">
    <source>
        <dbReference type="ARBA" id="ARBA00022729"/>
    </source>
</evidence>
<dbReference type="GO" id="GO:0005975">
    <property type="term" value="P:carbohydrate metabolic process"/>
    <property type="evidence" value="ECO:0007669"/>
    <property type="project" value="InterPro"/>
</dbReference>
<keyword evidence="9" id="KW-0812">Transmembrane</keyword>
<dbReference type="AlphaFoldDB" id="A0A7I8W113"/>
<keyword evidence="5" id="KW-0325">Glycoprotein</keyword>
<evidence type="ECO:0000256" key="4">
    <source>
        <dbReference type="ARBA" id="ARBA00022801"/>
    </source>
</evidence>
<reference evidence="13 14" key="1">
    <citation type="submission" date="2020-08" db="EMBL/GenBank/DDBJ databases">
        <authorList>
            <person name="Hejnol A."/>
        </authorList>
    </citation>
    <scope>NUCLEOTIDE SEQUENCE [LARGE SCALE GENOMIC DNA]</scope>
</reference>
<sequence>MNSTSLLTFSLPITFTSTFSCDVIDEAKKRYANLINRQLEGGKPVDGIKRLGTVRLQIENRTCQNSYPNIQSNEAYSIHIVEDESVIRSVTIWGMLRGLETFSQLVYKRNKDAGNLINVTNIEDYPRYAHRGVMLDTARHFMPMKTITKILDAMSYNKFNVFHWHVVDDQSFPYTLRKFPEMAEKGAYHPKLVYTRDDIERIKREARLRGIRVIPEFDTPGHTFSWGKSFPELLTPCWGQGRPDTPNYPHHGPREIINPTLESTFDFMRDLYMEIRDDFPDEYVHLGMDEAYYACWQSSPNVSDWMSKRNMSTYNQIEQYYSERLIKIVDKIGLKSIVWQDPLENNVTFNKETIIQVWKDKKNDVNNPSVKNWEEYAQEVAKLGYNFILSSPWYLNMISYGQDWRNYYEIEPTDFTSNENEKKLVKGGEACMWAEYVDGTNIHSRIWPRASAIAERLWSAKNADNIEDAKFRLDEHRCRMIRRGIPAQPILNGHCNGEEWEYESKEQPPQQSVAISNYYNAILITLIITNFFSSFILSR</sequence>
<keyword evidence="3 10" id="KW-0732">Signal</keyword>
<comment type="similarity">
    <text evidence="2 7">Belongs to the glycosyl hydrolase 20 family.</text>
</comment>
<feature type="signal peptide" evidence="10">
    <location>
        <begin position="1"/>
        <end position="18"/>
    </location>
</feature>
<dbReference type="Gene3D" id="3.30.379.10">
    <property type="entry name" value="Chitobiase/beta-hexosaminidase domain 2-like"/>
    <property type="match status" value="1"/>
</dbReference>
<dbReference type="InterPro" id="IPR015883">
    <property type="entry name" value="Glyco_hydro_20_cat"/>
</dbReference>
<evidence type="ECO:0000313" key="13">
    <source>
        <dbReference type="EMBL" id="CAD5121847.1"/>
    </source>
</evidence>
<evidence type="ECO:0000256" key="6">
    <source>
        <dbReference type="ARBA" id="ARBA00023295"/>
    </source>
</evidence>
<dbReference type="Gene3D" id="3.20.20.80">
    <property type="entry name" value="Glycosidases"/>
    <property type="match status" value="1"/>
</dbReference>
<keyword evidence="4 7" id="KW-0378">Hydrolase</keyword>
<evidence type="ECO:0000313" key="14">
    <source>
        <dbReference type="Proteomes" id="UP000549394"/>
    </source>
</evidence>
<dbReference type="SUPFAM" id="SSF55545">
    <property type="entry name" value="beta-N-acetylhexosaminidase-like domain"/>
    <property type="match status" value="1"/>
</dbReference>
<feature type="domain" description="Glycoside hydrolase family 20 catalytic" evidence="11">
    <location>
        <begin position="128"/>
        <end position="460"/>
    </location>
</feature>
<keyword evidence="9" id="KW-1133">Transmembrane helix</keyword>
<dbReference type="InterPro" id="IPR017853">
    <property type="entry name" value="GH"/>
</dbReference>
<dbReference type="EMBL" id="CAJFCJ010000015">
    <property type="protein sequence ID" value="CAD5121847.1"/>
    <property type="molecule type" value="Genomic_DNA"/>
</dbReference>
<evidence type="ECO:0000256" key="7">
    <source>
        <dbReference type="PIRNR" id="PIRNR001093"/>
    </source>
</evidence>
<evidence type="ECO:0000256" key="9">
    <source>
        <dbReference type="SAM" id="Phobius"/>
    </source>
</evidence>
<name>A0A7I8W113_9ANNE</name>
<evidence type="ECO:0000256" key="1">
    <source>
        <dbReference type="ARBA" id="ARBA00001231"/>
    </source>
</evidence>
<dbReference type="SUPFAM" id="SSF51445">
    <property type="entry name" value="(Trans)glycosidases"/>
    <property type="match status" value="1"/>
</dbReference>
<dbReference type="OrthoDB" id="428480at2759"/>
<evidence type="ECO:0000256" key="2">
    <source>
        <dbReference type="ARBA" id="ARBA00006285"/>
    </source>
</evidence>
<keyword evidence="14" id="KW-1185">Reference proteome</keyword>